<evidence type="ECO:0000259" key="2">
    <source>
        <dbReference type="SMART" id="SM00235"/>
    </source>
</evidence>
<dbReference type="Proteomes" id="UP000814243">
    <property type="component" value="Unassembled WGS sequence"/>
</dbReference>
<dbReference type="GO" id="GO:0008270">
    <property type="term" value="F:zinc ion binding"/>
    <property type="evidence" value="ECO:0007669"/>
    <property type="project" value="InterPro"/>
</dbReference>
<dbReference type="AlphaFoldDB" id="A0A922MVC0"/>
<comment type="cofactor">
    <cofactor evidence="1">
        <name>Zn(2+)</name>
        <dbReference type="ChEBI" id="CHEBI:29105"/>
    </cofactor>
</comment>
<dbReference type="SUPFAM" id="SSF55486">
    <property type="entry name" value="Metalloproteases ('zincins'), catalytic domain"/>
    <property type="match status" value="1"/>
</dbReference>
<accession>A0A922MVC0</accession>
<proteinExistence type="predicted"/>
<dbReference type="InterPro" id="IPR006026">
    <property type="entry name" value="Peptidase_Metallo"/>
</dbReference>
<dbReference type="InterPro" id="IPR024079">
    <property type="entry name" value="MetalloPept_cat_dom_sf"/>
</dbReference>
<dbReference type="InterPro" id="IPR001506">
    <property type="entry name" value="Peptidase_M12A"/>
</dbReference>
<protein>
    <recommendedName>
        <fullName evidence="2">Peptidase metallopeptidase domain-containing protein</fullName>
    </recommendedName>
</protein>
<name>A0A922MVC0_SPOEX</name>
<dbReference type="Pfam" id="PF01400">
    <property type="entry name" value="Astacin"/>
    <property type="match status" value="1"/>
</dbReference>
<dbReference type="EMBL" id="JACEFF010000127">
    <property type="protein sequence ID" value="KAH9643513.1"/>
    <property type="molecule type" value="Genomic_DNA"/>
</dbReference>
<dbReference type="Gene3D" id="3.40.390.10">
    <property type="entry name" value="Collagenase (Catalytic Domain)"/>
    <property type="match status" value="2"/>
</dbReference>
<dbReference type="GO" id="GO:0004222">
    <property type="term" value="F:metalloendopeptidase activity"/>
    <property type="evidence" value="ECO:0007669"/>
    <property type="project" value="InterPro"/>
</dbReference>
<feature type="domain" description="Peptidase metallopeptidase" evidence="2">
    <location>
        <begin position="75"/>
        <end position="332"/>
    </location>
</feature>
<evidence type="ECO:0000313" key="4">
    <source>
        <dbReference type="Proteomes" id="UP000814243"/>
    </source>
</evidence>
<reference evidence="3" key="1">
    <citation type="journal article" date="2021" name="G3 (Bethesda)">
        <title>Genome and transcriptome analysis of the beet armyworm Spodoptera exigua reveals targets for pest control. .</title>
        <authorList>
            <person name="Simon S."/>
            <person name="Breeschoten T."/>
            <person name="Jansen H.J."/>
            <person name="Dirks R.P."/>
            <person name="Schranz M.E."/>
            <person name="Ros V.I.D."/>
        </authorList>
    </citation>
    <scope>NUCLEOTIDE SEQUENCE</scope>
    <source>
        <strain evidence="3">TB_SE_WUR_2020</strain>
    </source>
</reference>
<evidence type="ECO:0000313" key="3">
    <source>
        <dbReference type="EMBL" id="KAH9643513.1"/>
    </source>
</evidence>
<organism evidence="3 4">
    <name type="scientific">Spodoptera exigua</name>
    <name type="common">Beet armyworm</name>
    <name type="synonym">Noctua fulgens</name>
    <dbReference type="NCBI Taxonomy" id="7107"/>
    <lineage>
        <taxon>Eukaryota</taxon>
        <taxon>Metazoa</taxon>
        <taxon>Ecdysozoa</taxon>
        <taxon>Arthropoda</taxon>
        <taxon>Hexapoda</taxon>
        <taxon>Insecta</taxon>
        <taxon>Pterygota</taxon>
        <taxon>Neoptera</taxon>
        <taxon>Endopterygota</taxon>
        <taxon>Lepidoptera</taxon>
        <taxon>Glossata</taxon>
        <taxon>Ditrysia</taxon>
        <taxon>Noctuoidea</taxon>
        <taxon>Noctuidae</taxon>
        <taxon>Amphipyrinae</taxon>
        <taxon>Spodoptera</taxon>
    </lineage>
</organism>
<dbReference type="PANTHER" id="PTHR10127">
    <property type="entry name" value="DISCOIDIN, CUB, EGF, LAMININ , AND ZINC METALLOPROTEASE DOMAIN CONTAINING"/>
    <property type="match status" value="1"/>
</dbReference>
<gene>
    <name evidence="3" type="ORF">HF086_015661</name>
</gene>
<dbReference type="PANTHER" id="PTHR10127:SF850">
    <property type="entry name" value="METALLOENDOPEPTIDASE"/>
    <property type="match status" value="1"/>
</dbReference>
<comment type="caution">
    <text evidence="3">The sequence shown here is derived from an EMBL/GenBank/DDBJ whole genome shotgun (WGS) entry which is preliminary data.</text>
</comment>
<dbReference type="GO" id="GO:0006508">
    <property type="term" value="P:proteolysis"/>
    <property type="evidence" value="ECO:0007669"/>
    <property type="project" value="InterPro"/>
</dbReference>
<dbReference type="SMART" id="SM00235">
    <property type="entry name" value="ZnMc"/>
    <property type="match status" value="1"/>
</dbReference>
<sequence length="401" mass="46741">MRGDLTDFFSYQPNVKIGQREGLSEMDVEKVNMVYSNECLKRNRDYLLKTCPSVVKNQNSKPTPVTQESIEAYFEHRLWPYGIVNYEFKDKMEFSSEELENINAVIRHLEKETCIEFRDLSVKIEKRPIESDEHKKSEEEGKFEETDIAKNDTKTEAESTDLDTEKIDDNRLLTNFLDIENGDKPHPNNLEKDVITIEQKKDYWNVKSAYTGSKFKQIMSKNTNATKDVAIHVRGTDSSSTQHQDFSLTKRNSIPLHARPLVISINADCFNSVNDLLHLFVHILGLDHQHNMHDRDSYLHIVWDQLTDDVKQELSTKLSPAASVGFPYDYQSVMHYPWLQIKNGKTNIMYPIWNDGWSMGHWQGLSSTDVQKLNLLYFKQCMERGQHALKTENQRNKKKNK</sequence>
<evidence type="ECO:0000256" key="1">
    <source>
        <dbReference type="ARBA" id="ARBA00001947"/>
    </source>
</evidence>